<dbReference type="EMBL" id="JAVRHT010000060">
    <property type="protein sequence ID" value="MDT0633201.1"/>
    <property type="molecule type" value="Genomic_DNA"/>
</dbReference>
<keyword evidence="2" id="KW-1185">Reference proteome</keyword>
<name>A0ABU3BVM0_9BACT</name>
<evidence type="ECO:0000313" key="2">
    <source>
        <dbReference type="Proteomes" id="UP001267426"/>
    </source>
</evidence>
<dbReference type="Proteomes" id="UP001267426">
    <property type="component" value="Unassembled WGS sequence"/>
</dbReference>
<sequence length="89" mass="10429">MSLQEIERAIADLPDRERAELVRWINENLNERADDRGRGYPTMSQQEDELIQQRRELAEAAAPYWAGGDGLEYQVRIRTEWDDRPGADR</sequence>
<dbReference type="RefSeq" id="WP_311665866.1">
    <property type="nucleotide sequence ID" value="NZ_JAVRHT010000060.1"/>
</dbReference>
<accession>A0ABU3BVM0</accession>
<comment type="caution">
    <text evidence="1">The sequence shown here is derived from an EMBL/GenBank/DDBJ whole genome shotgun (WGS) entry which is preliminary data.</text>
</comment>
<gene>
    <name evidence="1" type="ORF">RM540_15710</name>
</gene>
<proteinExistence type="predicted"/>
<evidence type="ECO:0008006" key="3">
    <source>
        <dbReference type="Google" id="ProtNLM"/>
    </source>
</evidence>
<reference evidence="1 2" key="1">
    <citation type="submission" date="2023-09" db="EMBL/GenBank/DDBJ databases">
        <authorList>
            <person name="Rey-Velasco X."/>
        </authorList>
    </citation>
    <scope>NUCLEOTIDE SEQUENCE [LARGE SCALE GENOMIC DNA]</scope>
    <source>
        <strain evidence="1 2">F394</strain>
    </source>
</reference>
<organism evidence="1 2">
    <name type="scientific">Rubrivirga litoralis</name>
    <dbReference type="NCBI Taxonomy" id="3075598"/>
    <lineage>
        <taxon>Bacteria</taxon>
        <taxon>Pseudomonadati</taxon>
        <taxon>Rhodothermota</taxon>
        <taxon>Rhodothermia</taxon>
        <taxon>Rhodothermales</taxon>
        <taxon>Rubricoccaceae</taxon>
        <taxon>Rubrivirga</taxon>
    </lineage>
</organism>
<protein>
    <recommendedName>
        <fullName evidence="3">Addiction module component</fullName>
    </recommendedName>
</protein>
<evidence type="ECO:0000313" key="1">
    <source>
        <dbReference type="EMBL" id="MDT0633201.1"/>
    </source>
</evidence>